<organism evidence="2 3">
    <name type="scientific">Psychrobacter nivimaris</name>
    <dbReference type="NCBI Taxonomy" id="281738"/>
    <lineage>
        <taxon>Bacteria</taxon>
        <taxon>Pseudomonadati</taxon>
        <taxon>Pseudomonadota</taxon>
        <taxon>Gammaproteobacteria</taxon>
        <taxon>Moraxellales</taxon>
        <taxon>Moraxellaceae</taxon>
        <taxon>Psychrobacter</taxon>
    </lineage>
</organism>
<evidence type="ECO:0000256" key="1">
    <source>
        <dbReference type="ARBA" id="ARBA00009320"/>
    </source>
</evidence>
<dbReference type="PANTHER" id="PTHR42743">
    <property type="entry name" value="AMINO-ACID AMINOTRANSFERASE"/>
    <property type="match status" value="1"/>
</dbReference>
<evidence type="ECO:0000313" key="3">
    <source>
        <dbReference type="Proteomes" id="UP000471465"/>
    </source>
</evidence>
<dbReference type="AlphaFoldDB" id="A0A6N7C2B1"/>
<proteinExistence type="inferred from homology"/>
<dbReference type="InterPro" id="IPR050571">
    <property type="entry name" value="Class-IV_PLP-Dep_Aminotrnsfr"/>
</dbReference>
<dbReference type="SUPFAM" id="SSF56752">
    <property type="entry name" value="D-aminoacid aminotransferase-like PLP-dependent enzymes"/>
    <property type="match status" value="1"/>
</dbReference>
<dbReference type="EMBL" id="VZIZ01000009">
    <property type="protein sequence ID" value="KAF0569411.1"/>
    <property type="molecule type" value="Genomic_DNA"/>
</dbReference>
<dbReference type="InterPro" id="IPR043131">
    <property type="entry name" value="BCAT-like_N"/>
</dbReference>
<dbReference type="RefSeq" id="WP_228706754.1">
    <property type="nucleotide sequence ID" value="NZ_VZIZ01000009.1"/>
</dbReference>
<comment type="similarity">
    <text evidence="1">Belongs to the class-IV pyridoxal-phosphate-dependent aminotransferase family.</text>
</comment>
<accession>A0A6N7C2B1</accession>
<dbReference type="GO" id="GO:0046394">
    <property type="term" value="P:carboxylic acid biosynthetic process"/>
    <property type="evidence" value="ECO:0007669"/>
    <property type="project" value="UniProtKB-ARBA"/>
</dbReference>
<dbReference type="EC" id="4.1.3.38" evidence="2"/>
<dbReference type="Gene3D" id="3.20.10.10">
    <property type="entry name" value="D-amino Acid Aminotransferase, subunit A, domain 2"/>
    <property type="match status" value="1"/>
</dbReference>
<protein>
    <submittedName>
        <fullName evidence="2">Aminodeoxychorismate lyase</fullName>
        <ecNumber evidence="2">4.1.3.38</ecNumber>
    </submittedName>
</protein>
<keyword evidence="3" id="KW-1185">Reference proteome</keyword>
<dbReference type="Proteomes" id="UP000471465">
    <property type="component" value="Unassembled WGS sequence"/>
</dbReference>
<dbReference type="InterPro" id="IPR036038">
    <property type="entry name" value="Aminotransferase-like"/>
</dbReference>
<dbReference type="GO" id="GO:0008696">
    <property type="term" value="F:4-amino-4-deoxychorismate lyase activity"/>
    <property type="evidence" value="ECO:0007669"/>
    <property type="project" value="UniProtKB-EC"/>
</dbReference>
<dbReference type="InterPro" id="IPR043132">
    <property type="entry name" value="BCAT-like_C"/>
</dbReference>
<dbReference type="Gene3D" id="3.30.470.10">
    <property type="match status" value="1"/>
</dbReference>
<dbReference type="PANTHER" id="PTHR42743:SF13">
    <property type="entry name" value="P-LOOP CONTAINING NUCLEOSIDE TRIPHOSPHATE HYDROLASE PROTEIN"/>
    <property type="match status" value="1"/>
</dbReference>
<gene>
    <name evidence="2" type="ORF">FQV37_2892</name>
</gene>
<comment type="caution">
    <text evidence="2">The sequence shown here is derived from an EMBL/GenBank/DDBJ whole genome shotgun (WGS) entry which is preliminary data.</text>
</comment>
<dbReference type="Pfam" id="PF01063">
    <property type="entry name" value="Aminotran_4"/>
    <property type="match status" value="1"/>
</dbReference>
<keyword evidence="2" id="KW-0456">Lyase</keyword>
<reference evidence="2 3" key="1">
    <citation type="submission" date="2019-09" db="EMBL/GenBank/DDBJ databases">
        <title>Draft genome sequence of Psychrobacter nivimaris LAMA 639, in search for biotechnological relevant genes.</title>
        <authorList>
            <person name="Lima A.O.S."/>
            <person name="Staloch B.E.K."/>
            <person name="Freitas R.C."/>
            <person name="Niero H."/>
            <person name="Silva M.A.C."/>
        </authorList>
    </citation>
    <scope>NUCLEOTIDE SEQUENCE [LARGE SCALE GENOMIC DNA]</scope>
    <source>
        <strain evidence="2 3">LAMA 639</strain>
    </source>
</reference>
<sequence length="342" mass="37283">MTDMTSVPNGWVCLYPQVSSVTDDSSLTKDSSVTEEGRSTSQTVTMSLDNRGLAYADGFFTTIGVIDGLILWSDYHYQRLVSHAEALQLNINSEELLAVLQLYAQQLEQGMLKLIVTRAAQDVRGYGYTPSTNGSDCEIWLKVTAMRVSTALQLSLPDGNLVPIQPSASAICLSSQIACLPPPLAGLKSLNRLDNVLASGELQRIKSEPLASKLASTLGEGLLRDMSGQWVEGTMSNVFYQLAEESLSESKTTSSIHKDNEDYLTTGQWYTPSMAQSGVAGVMRQVIIDALSTTQYPVRIRSLRDEDLPKLTQLFFCNALRGIMPMSSLTLLSGDVVDFESA</sequence>
<dbReference type="InterPro" id="IPR001544">
    <property type="entry name" value="Aminotrans_IV"/>
</dbReference>
<evidence type="ECO:0000313" key="2">
    <source>
        <dbReference type="EMBL" id="KAF0569411.1"/>
    </source>
</evidence>
<name>A0A6N7C2B1_9GAMM</name>